<accession>A0A7C9BG88</accession>
<dbReference type="AlphaFoldDB" id="A0A7C9BG88"/>
<protein>
    <recommendedName>
        <fullName evidence="1">DUF6046 domain-containing protein</fullName>
    </recommendedName>
</protein>
<organism evidence="2 3">
    <name type="scientific">Salmonirosea aquatica</name>
    <dbReference type="NCBI Taxonomy" id="2654236"/>
    <lineage>
        <taxon>Bacteria</taxon>
        <taxon>Pseudomonadati</taxon>
        <taxon>Bacteroidota</taxon>
        <taxon>Cytophagia</taxon>
        <taxon>Cytophagales</taxon>
        <taxon>Spirosomataceae</taxon>
        <taxon>Salmonirosea</taxon>
    </lineage>
</organism>
<dbReference type="InterPro" id="IPR046109">
    <property type="entry name" value="DUF6046"/>
</dbReference>
<sequence>MENFIEFPNNLQSFDRIAVKETGVTMQMPVYLGLKLNGSDKWLLPIEPTISIRGRNVITRRTIAKVDSTKPIKPGSVKELWAKDDYEIIITGMLHNDEEEELPRELISRLTNLCTHTGPVYMSSGITDAVGIRYIAITDYDFPPTEGISYQRYSIKGFSDTPLEVLLK</sequence>
<gene>
    <name evidence="2" type="ORF">GBK04_03295</name>
</gene>
<evidence type="ECO:0000313" key="2">
    <source>
        <dbReference type="EMBL" id="MPR32395.1"/>
    </source>
</evidence>
<evidence type="ECO:0000259" key="1">
    <source>
        <dbReference type="Pfam" id="PF19512"/>
    </source>
</evidence>
<comment type="caution">
    <text evidence="2">The sequence shown here is derived from an EMBL/GenBank/DDBJ whole genome shotgun (WGS) entry which is preliminary data.</text>
</comment>
<dbReference type="Pfam" id="PF19512">
    <property type="entry name" value="DUF6046"/>
    <property type="match status" value="1"/>
</dbReference>
<name>A0A7C9BG88_9BACT</name>
<feature type="domain" description="DUF6046" evidence="1">
    <location>
        <begin position="44"/>
        <end position="167"/>
    </location>
</feature>
<keyword evidence="3" id="KW-1185">Reference proteome</keyword>
<evidence type="ECO:0000313" key="3">
    <source>
        <dbReference type="Proteomes" id="UP000479293"/>
    </source>
</evidence>
<dbReference type="EMBL" id="WHLY01000002">
    <property type="protein sequence ID" value="MPR32395.1"/>
    <property type="molecule type" value="Genomic_DNA"/>
</dbReference>
<proteinExistence type="predicted"/>
<dbReference type="Proteomes" id="UP000479293">
    <property type="component" value="Unassembled WGS sequence"/>
</dbReference>
<reference evidence="2 3" key="1">
    <citation type="submission" date="2019-10" db="EMBL/GenBank/DDBJ databases">
        <title>Draft Genome Sequence of Cytophagaceae sp. SJW1-29.</title>
        <authorList>
            <person name="Choi A."/>
        </authorList>
    </citation>
    <scope>NUCLEOTIDE SEQUENCE [LARGE SCALE GENOMIC DNA]</scope>
    <source>
        <strain evidence="2 3">SJW1-29</strain>
    </source>
</reference>
<dbReference type="RefSeq" id="WP_152756811.1">
    <property type="nucleotide sequence ID" value="NZ_WHLY01000002.1"/>
</dbReference>